<keyword evidence="4" id="KW-0804">Transcription</keyword>
<keyword evidence="7" id="KW-1185">Reference proteome</keyword>
<dbReference type="Pfam" id="PF00126">
    <property type="entry name" value="HTH_1"/>
    <property type="match status" value="1"/>
</dbReference>
<comment type="similarity">
    <text evidence="1">Belongs to the LysR transcriptional regulatory family.</text>
</comment>
<evidence type="ECO:0000259" key="5">
    <source>
        <dbReference type="PROSITE" id="PS50931"/>
    </source>
</evidence>
<name>A0A1G6RGM0_9BURK</name>
<protein>
    <submittedName>
        <fullName evidence="6">DNA-binding transcriptional regulator, LysR family</fullName>
    </submittedName>
</protein>
<dbReference type="Pfam" id="PF03466">
    <property type="entry name" value="LysR_substrate"/>
    <property type="match status" value="1"/>
</dbReference>
<keyword evidence="2" id="KW-0805">Transcription regulation</keyword>
<accession>A0A1G6RGM0</accession>
<keyword evidence="3 6" id="KW-0238">DNA-binding</keyword>
<gene>
    <name evidence="6" type="ORF">SAMN05421548_113116</name>
</gene>
<evidence type="ECO:0000256" key="3">
    <source>
        <dbReference type="ARBA" id="ARBA00023125"/>
    </source>
</evidence>
<evidence type="ECO:0000256" key="1">
    <source>
        <dbReference type="ARBA" id="ARBA00009437"/>
    </source>
</evidence>
<evidence type="ECO:0000313" key="7">
    <source>
        <dbReference type="Proteomes" id="UP000198908"/>
    </source>
</evidence>
<dbReference type="AlphaFoldDB" id="A0A1G6RGM0"/>
<dbReference type="Gene3D" id="1.10.10.10">
    <property type="entry name" value="Winged helix-like DNA-binding domain superfamily/Winged helix DNA-binding domain"/>
    <property type="match status" value="1"/>
</dbReference>
<feature type="domain" description="HTH lysR-type" evidence="5">
    <location>
        <begin position="1"/>
        <end position="58"/>
    </location>
</feature>
<reference evidence="7" key="1">
    <citation type="submission" date="2016-09" db="EMBL/GenBank/DDBJ databases">
        <authorList>
            <person name="Varghese N."/>
            <person name="Submissions S."/>
        </authorList>
    </citation>
    <scope>NUCLEOTIDE SEQUENCE [LARGE SCALE GENOMIC DNA]</scope>
    <source>
        <strain evidence="7">TNe-862</strain>
    </source>
</reference>
<dbReference type="CDD" id="cd08451">
    <property type="entry name" value="PBP2_BudR"/>
    <property type="match status" value="1"/>
</dbReference>
<dbReference type="Gene3D" id="3.40.190.10">
    <property type="entry name" value="Periplasmic binding protein-like II"/>
    <property type="match status" value="2"/>
</dbReference>
<dbReference type="Proteomes" id="UP000198908">
    <property type="component" value="Unassembled WGS sequence"/>
</dbReference>
<evidence type="ECO:0000313" key="6">
    <source>
        <dbReference type="EMBL" id="SDD03533.1"/>
    </source>
</evidence>
<dbReference type="EMBL" id="FMYQ01000013">
    <property type="protein sequence ID" value="SDD03533.1"/>
    <property type="molecule type" value="Genomic_DNA"/>
</dbReference>
<evidence type="ECO:0000256" key="4">
    <source>
        <dbReference type="ARBA" id="ARBA00023163"/>
    </source>
</evidence>
<dbReference type="InterPro" id="IPR037410">
    <property type="entry name" value="BudR_PBP2"/>
</dbReference>
<dbReference type="FunFam" id="1.10.10.10:FF:000001">
    <property type="entry name" value="LysR family transcriptional regulator"/>
    <property type="match status" value="1"/>
</dbReference>
<dbReference type="GO" id="GO:0003700">
    <property type="term" value="F:DNA-binding transcription factor activity"/>
    <property type="evidence" value="ECO:0007669"/>
    <property type="project" value="InterPro"/>
</dbReference>
<dbReference type="SUPFAM" id="SSF53850">
    <property type="entry name" value="Periplasmic binding protein-like II"/>
    <property type="match status" value="1"/>
</dbReference>
<dbReference type="PRINTS" id="PR00039">
    <property type="entry name" value="HTHLYSR"/>
</dbReference>
<organism evidence="6 7">
    <name type="scientific">Paraburkholderia lycopersici</name>
    <dbReference type="NCBI Taxonomy" id="416944"/>
    <lineage>
        <taxon>Bacteria</taxon>
        <taxon>Pseudomonadati</taxon>
        <taxon>Pseudomonadota</taxon>
        <taxon>Betaproteobacteria</taxon>
        <taxon>Burkholderiales</taxon>
        <taxon>Burkholderiaceae</taxon>
        <taxon>Paraburkholderia</taxon>
    </lineage>
</organism>
<dbReference type="SUPFAM" id="SSF46785">
    <property type="entry name" value="Winged helix' DNA-binding domain"/>
    <property type="match status" value="1"/>
</dbReference>
<dbReference type="PANTHER" id="PTHR30346:SF30">
    <property type="entry name" value="SMALL NEUTRAL PROTEASE REGULATORY PROTEIN"/>
    <property type="match status" value="1"/>
</dbReference>
<evidence type="ECO:0000256" key="2">
    <source>
        <dbReference type="ARBA" id="ARBA00023015"/>
    </source>
</evidence>
<dbReference type="GO" id="GO:0003677">
    <property type="term" value="F:DNA binding"/>
    <property type="evidence" value="ECO:0007669"/>
    <property type="project" value="UniProtKB-KW"/>
</dbReference>
<dbReference type="InterPro" id="IPR036390">
    <property type="entry name" value="WH_DNA-bd_sf"/>
</dbReference>
<dbReference type="InterPro" id="IPR036388">
    <property type="entry name" value="WH-like_DNA-bd_sf"/>
</dbReference>
<sequence length="299" mass="32763">MEFRQLRYFLAVAEYLHFSEAANFLGIAQPPLSQQILKLEKEIGTRLFIRHSRRVELTEAGRLFRERAQRIVDDADLALAEAQNAGRGETGRLVLGFAGSTVFHPLVATVLQRYRGAYPGVVIGCEESNSSVLLDRVSDAKVDAAFVRLPLDCRGLATQPLVEEDVLAVLPPRHRLARRRSLALGELAGDPLILFPRSIGPDLYDSIISACHAAGFNPVISMESPQISSTVNMAAAGFGVTLIPSSMRQIQAKGVTYHDLKGGTLHTTIALVHRPREKAPTVQNFVRIVREAARHATQG</sequence>
<dbReference type="GO" id="GO:0032993">
    <property type="term" value="C:protein-DNA complex"/>
    <property type="evidence" value="ECO:0007669"/>
    <property type="project" value="TreeGrafter"/>
</dbReference>
<proteinExistence type="inferred from homology"/>
<dbReference type="PANTHER" id="PTHR30346">
    <property type="entry name" value="TRANSCRIPTIONAL DUAL REGULATOR HCAR-RELATED"/>
    <property type="match status" value="1"/>
</dbReference>
<dbReference type="PROSITE" id="PS50931">
    <property type="entry name" value="HTH_LYSR"/>
    <property type="match status" value="1"/>
</dbReference>
<dbReference type="InterPro" id="IPR000847">
    <property type="entry name" value="LysR_HTH_N"/>
</dbReference>
<dbReference type="STRING" id="416944.SAMN05421548_113116"/>
<dbReference type="InterPro" id="IPR005119">
    <property type="entry name" value="LysR_subst-bd"/>
</dbReference>
<dbReference type="OrthoDB" id="5292387at2"/>
<dbReference type="RefSeq" id="WP_091998116.1">
    <property type="nucleotide sequence ID" value="NZ_FMYQ01000013.1"/>
</dbReference>